<accession>A0AAD5PLN9</accession>
<organism evidence="2 3">
    <name type="scientific">Daphnia sinensis</name>
    <dbReference type="NCBI Taxonomy" id="1820382"/>
    <lineage>
        <taxon>Eukaryota</taxon>
        <taxon>Metazoa</taxon>
        <taxon>Ecdysozoa</taxon>
        <taxon>Arthropoda</taxon>
        <taxon>Crustacea</taxon>
        <taxon>Branchiopoda</taxon>
        <taxon>Diplostraca</taxon>
        <taxon>Cladocera</taxon>
        <taxon>Anomopoda</taxon>
        <taxon>Daphniidae</taxon>
        <taxon>Daphnia</taxon>
        <taxon>Daphnia similis group</taxon>
    </lineage>
</organism>
<evidence type="ECO:0000313" key="3">
    <source>
        <dbReference type="Proteomes" id="UP000820818"/>
    </source>
</evidence>
<feature type="compositionally biased region" description="Basic residues" evidence="1">
    <location>
        <begin position="147"/>
        <end position="156"/>
    </location>
</feature>
<name>A0AAD5PLN9_9CRUS</name>
<dbReference type="Proteomes" id="UP000820818">
    <property type="component" value="Unassembled WGS sequence"/>
</dbReference>
<keyword evidence="3" id="KW-1185">Reference proteome</keyword>
<evidence type="ECO:0000313" key="2">
    <source>
        <dbReference type="EMBL" id="KAI9549823.1"/>
    </source>
</evidence>
<dbReference type="AlphaFoldDB" id="A0AAD5PLN9"/>
<sequence length="176" mass="18418">MLAQADAGLVLVDPASGRIEGLNPAWPQWLGRSKASLQGAVFWEEGGWQQPDVVRTLVSLTSLPLAMPPMAVTGMTQDQQSLSLVMSARSVNLADRRLVLCTLVRSSLAQAMSISSSVAETALMGVVQALITVLEVHDPDSIGPPKARGRSGRHLGQKAAVGARRGRVGGFGGADP</sequence>
<protein>
    <recommendedName>
        <fullName evidence="4">PAS domain-containing protein</fullName>
    </recommendedName>
</protein>
<dbReference type="EMBL" id="WJBH02000260">
    <property type="protein sequence ID" value="KAI9549823.1"/>
    <property type="molecule type" value="Genomic_DNA"/>
</dbReference>
<comment type="caution">
    <text evidence="2">The sequence shown here is derived from an EMBL/GenBank/DDBJ whole genome shotgun (WGS) entry which is preliminary data.</text>
</comment>
<evidence type="ECO:0008006" key="4">
    <source>
        <dbReference type="Google" id="ProtNLM"/>
    </source>
</evidence>
<feature type="region of interest" description="Disordered" evidence="1">
    <location>
        <begin position="141"/>
        <end position="176"/>
    </location>
</feature>
<proteinExistence type="predicted"/>
<gene>
    <name evidence="2" type="ORF">GHT06_007533</name>
</gene>
<evidence type="ECO:0000256" key="1">
    <source>
        <dbReference type="SAM" id="MobiDB-lite"/>
    </source>
</evidence>
<reference evidence="2" key="1">
    <citation type="submission" date="2022-05" db="EMBL/GenBank/DDBJ databases">
        <title>A multi-omics perspective on studying reproductive biology in Daphnia sinensis.</title>
        <authorList>
            <person name="Jia J."/>
        </authorList>
    </citation>
    <scope>NUCLEOTIDE SEQUENCE</scope>
    <source>
        <strain evidence="2">WSL</strain>
    </source>
</reference>